<gene>
    <name evidence="1" type="ORF">MILVUS5_LOCUS22451</name>
</gene>
<dbReference type="Proteomes" id="UP001177021">
    <property type="component" value="Unassembled WGS sequence"/>
</dbReference>
<sequence>MNFYEYFPHEYSYALYLADIYDLYPFDSMIHNMVSERYPRDEDNYASDKDSAPNSVSAIDEDEDLSHDEDLEVSAPEIRSSSLCNHIIFGNFGNSDFTTIQSPLITPIKPTIDGFSIKIGKITCILADSCCSIVEESAFQESEFAALEEHVKSKNLDSASSSLLATSEIVIKPLVEGGGSVKIRELNCFQSVYETESACKGKMQDQGIQHLIPVLKIQYSEAIMKLKEPFPESTHMMYDPHHDKYSIAVLAVKTVFDPGGATFVILGYVICRVLCKTLFRLWWMPWDRGRKTFDPGRTLMYIDIAVLHRIHAFHFSVSVHSSLFCSRFLSRYCISLSHGVDLAM</sequence>
<proteinExistence type="predicted"/>
<accession>A0ACB0KGR0</accession>
<name>A0ACB0KGR0_TRIPR</name>
<evidence type="ECO:0000313" key="1">
    <source>
        <dbReference type="EMBL" id="CAJ2655524.1"/>
    </source>
</evidence>
<dbReference type="EMBL" id="CASHSV030000206">
    <property type="protein sequence ID" value="CAJ2655524.1"/>
    <property type="molecule type" value="Genomic_DNA"/>
</dbReference>
<evidence type="ECO:0000313" key="2">
    <source>
        <dbReference type="Proteomes" id="UP001177021"/>
    </source>
</evidence>
<keyword evidence="2" id="KW-1185">Reference proteome</keyword>
<reference evidence="1" key="1">
    <citation type="submission" date="2023-10" db="EMBL/GenBank/DDBJ databases">
        <authorList>
            <person name="Rodriguez Cubillos JULIANA M."/>
            <person name="De Vega J."/>
        </authorList>
    </citation>
    <scope>NUCLEOTIDE SEQUENCE</scope>
</reference>
<organism evidence="1 2">
    <name type="scientific">Trifolium pratense</name>
    <name type="common">Red clover</name>
    <dbReference type="NCBI Taxonomy" id="57577"/>
    <lineage>
        <taxon>Eukaryota</taxon>
        <taxon>Viridiplantae</taxon>
        <taxon>Streptophyta</taxon>
        <taxon>Embryophyta</taxon>
        <taxon>Tracheophyta</taxon>
        <taxon>Spermatophyta</taxon>
        <taxon>Magnoliopsida</taxon>
        <taxon>eudicotyledons</taxon>
        <taxon>Gunneridae</taxon>
        <taxon>Pentapetalae</taxon>
        <taxon>rosids</taxon>
        <taxon>fabids</taxon>
        <taxon>Fabales</taxon>
        <taxon>Fabaceae</taxon>
        <taxon>Papilionoideae</taxon>
        <taxon>50 kb inversion clade</taxon>
        <taxon>NPAAA clade</taxon>
        <taxon>Hologalegina</taxon>
        <taxon>IRL clade</taxon>
        <taxon>Trifolieae</taxon>
        <taxon>Trifolium</taxon>
    </lineage>
</organism>
<comment type="caution">
    <text evidence="1">The sequence shown here is derived from an EMBL/GenBank/DDBJ whole genome shotgun (WGS) entry which is preliminary data.</text>
</comment>
<protein>
    <submittedName>
        <fullName evidence="1">Uncharacterized protein</fullName>
    </submittedName>
</protein>